<evidence type="ECO:0000256" key="2">
    <source>
        <dbReference type="ARBA" id="ARBA00010110"/>
    </source>
</evidence>
<comment type="subcellular location">
    <subcellularLocation>
        <location evidence="1">Cell membrane</location>
        <topology evidence="1">Multi-pass membrane protein</topology>
    </subcellularLocation>
</comment>
<evidence type="ECO:0000256" key="3">
    <source>
        <dbReference type="ARBA" id="ARBA00022448"/>
    </source>
</evidence>
<feature type="transmembrane region" description="Helical" evidence="10">
    <location>
        <begin position="95"/>
        <end position="114"/>
    </location>
</feature>
<comment type="caution">
    <text evidence="11">The sequence shown here is derived from an EMBL/GenBank/DDBJ whole genome shotgun (WGS) entry which is preliminary data.</text>
</comment>
<evidence type="ECO:0000256" key="4">
    <source>
        <dbReference type="ARBA" id="ARBA00022475"/>
    </source>
</evidence>
<keyword evidence="12" id="KW-1185">Reference proteome</keyword>
<evidence type="ECO:0000313" key="11">
    <source>
        <dbReference type="EMBL" id="KAF5367012.1"/>
    </source>
</evidence>
<dbReference type="GO" id="GO:0005886">
    <property type="term" value="C:plasma membrane"/>
    <property type="evidence" value="ECO:0007669"/>
    <property type="project" value="UniProtKB-SubCell"/>
</dbReference>
<keyword evidence="4" id="KW-1003">Cell membrane</keyword>
<evidence type="ECO:0000256" key="9">
    <source>
        <dbReference type="SAM" id="MobiDB-lite"/>
    </source>
</evidence>
<feature type="transmembrane region" description="Helical" evidence="10">
    <location>
        <begin position="64"/>
        <end position="83"/>
    </location>
</feature>
<dbReference type="PANTHER" id="PTHR43057:SF1">
    <property type="entry name" value="ARSENICAL-RESISTANCE PROTEIN 3"/>
    <property type="match status" value="1"/>
</dbReference>
<feature type="transmembrane region" description="Helical" evidence="10">
    <location>
        <begin position="352"/>
        <end position="379"/>
    </location>
</feature>
<dbReference type="InterPro" id="IPR038770">
    <property type="entry name" value="Na+/solute_symporter_sf"/>
</dbReference>
<dbReference type="EMBL" id="JAACJM010000020">
    <property type="protein sequence ID" value="KAF5367012.1"/>
    <property type="molecule type" value="Genomic_DNA"/>
</dbReference>
<accession>A0A8H5LRM8</accession>
<evidence type="ECO:0000256" key="1">
    <source>
        <dbReference type="ARBA" id="ARBA00004651"/>
    </source>
</evidence>
<feature type="transmembrane region" description="Helical" evidence="10">
    <location>
        <begin position="164"/>
        <end position="183"/>
    </location>
</feature>
<dbReference type="GO" id="GO:0015104">
    <property type="term" value="F:antimonite transmembrane transporter activity"/>
    <property type="evidence" value="ECO:0007669"/>
    <property type="project" value="TreeGrafter"/>
</dbReference>
<evidence type="ECO:0000256" key="10">
    <source>
        <dbReference type="SAM" id="Phobius"/>
    </source>
</evidence>
<organism evidence="11 12">
    <name type="scientific">Tetrapyrgos nigripes</name>
    <dbReference type="NCBI Taxonomy" id="182062"/>
    <lineage>
        <taxon>Eukaryota</taxon>
        <taxon>Fungi</taxon>
        <taxon>Dikarya</taxon>
        <taxon>Basidiomycota</taxon>
        <taxon>Agaricomycotina</taxon>
        <taxon>Agaricomycetes</taxon>
        <taxon>Agaricomycetidae</taxon>
        <taxon>Agaricales</taxon>
        <taxon>Marasmiineae</taxon>
        <taxon>Marasmiaceae</taxon>
        <taxon>Tetrapyrgos</taxon>
    </lineage>
</organism>
<evidence type="ECO:0000256" key="7">
    <source>
        <dbReference type="ARBA" id="ARBA00022989"/>
    </source>
</evidence>
<dbReference type="InterPro" id="IPR002657">
    <property type="entry name" value="BilAc:Na_symport/Acr3"/>
</dbReference>
<keyword evidence="6" id="KW-0059">Arsenical resistance</keyword>
<feature type="transmembrane region" description="Helical" evidence="10">
    <location>
        <begin position="135"/>
        <end position="158"/>
    </location>
</feature>
<feature type="transmembrane region" description="Helical" evidence="10">
    <location>
        <begin position="271"/>
        <end position="293"/>
    </location>
</feature>
<dbReference type="GO" id="GO:0046685">
    <property type="term" value="P:response to arsenic-containing substance"/>
    <property type="evidence" value="ECO:0007669"/>
    <property type="project" value="UniProtKB-KW"/>
</dbReference>
<evidence type="ECO:0000256" key="6">
    <source>
        <dbReference type="ARBA" id="ARBA00022849"/>
    </source>
</evidence>
<keyword evidence="3" id="KW-0813">Transport</keyword>
<dbReference type="PANTHER" id="PTHR43057">
    <property type="entry name" value="ARSENITE EFFLUX TRANSPORTER"/>
    <property type="match status" value="1"/>
</dbReference>
<dbReference type="Proteomes" id="UP000559256">
    <property type="component" value="Unassembled WGS sequence"/>
</dbReference>
<keyword evidence="8 10" id="KW-0472">Membrane</keyword>
<evidence type="ECO:0000256" key="8">
    <source>
        <dbReference type="ARBA" id="ARBA00023136"/>
    </source>
</evidence>
<evidence type="ECO:0008006" key="13">
    <source>
        <dbReference type="Google" id="ProtNLM"/>
    </source>
</evidence>
<feature type="region of interest" description="Disordered" evidence="9">
    <location>
        <begin position="420"/>
        <end position="453"/>
    </location>
</feature>
<feature type="transmembrane region" description="Helical" evidence="10">
    <location>
        <begin position="385"/>
        <end position="409"/>
    </location>
</feature>
<dbReference type="GO" id="GO:0015105">
    <property type="term" value="F:arsenite transmembrane transporter activity"/>
    <property type="evidence" value="ECO:0007669"/>
    <property type="project" value="TreeGrafter"/>
</dbReference>
<keyword evidence="7 10" id="KW-1133">Transmembrane helix</keyword>
<dbReference type="OrthoDB" id="187348at2759"/>
<dbReference type="InterPro" id="IPR004706">
    <property type="entry name" value="Arsenical-R_Acr3"/>
</dbReference>
<comment type="similarity">
    <text evidence="2">Belongs to the arsenical resistance-3 (ACR3) (TC 2.A.59) family.</text>
</comment>
<name>A0A8H5LRM8_9AGAR</name>
<dbReference type="Gene3D" id="1.20.1530.20">
    <property type="match status" value="1"/>
</dbReference>
<dbReference type="NCBIfam" id="TIGR00832">
    <property type="entry name" value="acr3"/>
    <property type="match status" value="1"/>
</dbReference>
<dbReference type="Pfam" id="PF01758">
    <property type="entry name" value="SBF"/>
    <property type="match status" value="1"/>
</dbReference>
<reference evidence="11 12" key="1">
    <citation type="journal article" date="2020" name="ISME J.">
        <title>Uncovering the hidden diversity of litter-decomposition mechanisms in mushroom-forming fungi.</title>
        <authorList>
            <person name="Floudas D."/>
            <person name="Bentzer J."/>
            <person name="Ahren D."/>
            <person name="Johansson T."/>
            <person name="Persson P."/>
            <person name="Tunlid A."/>
        </authorList>
    </citation>
    <scope>NUCLEOTIDE SEQUENCE [LARGE SCALE GENOMIC DNA]</scope>
    <source>
        <strain evidence="11 12">CBS 291.85</strain>
    </source>
</reference>
<gene>
    <name evidence="11" type="ORF">D9758_003842</name>
</gene>
<evidence type="ECO:0000313" key="12">
    <source>
        <dbReference type="Proteomes" id="UP000559256"/>
    </source>
</evidence>
<sequence>MASVEEQNNSHCLLCNQRHLILLPTLYKLTRTSEMAPGVTTDVSGNMPPVKPNVFQKLSFQDRLLTPIVLIFMILGVVIGNFAPDVQSAFDTVRFKNVSVPIAVGLLVMMWPVLTKIQYECLPNLFSSRKIYIHLLISLLLNWIIGPLIMLALAWATLPDLPTYRTGVILVGLARCIAMVMIWNEIARGDREFCAVLVVINSVLQIVLYSPYAVLFLNIIGGGEGDGAIRVAYGDVAVSVLIYLGIPLVAGVITRYSVWYLTSRSFLYEKFLPWFSPLALIGLLYTIIVMFAYQGKNIVHNLGPVFRVFVPMILYFVVMWTSAFAFIFWLYKREKSPKSEDPVSSRSKSFTYDMAVVQAFTAGSNNFELAIAIAIATYGVGSDQALAATIGPLVEVPVLLALTWVALWLGGRIYQHDDGVEKNHSREHYSERAVDSERVDQEMKSGTHAQRDG</sequence>
<feature type="transmembrane region" description="Helical" evidence="10">
    <location>
        <begin position="195"/>
        <end position="220"/>
    </location>
</feature>
<dbReference type="FunFam" id="1.20.1530.20:FF:000009">
    <property type="entry name" value="Arsenite transporter, ACR3 family"/>
    <property type="match status" value="1"/>
</dbReference>
<dbReference type="AlphaFoldDB" id="A0A8H5LRM8"/>
<feature type="transmembrane region" description="Helical" evidence="10">
    <location>
        <begin position="240"/>
        <end position="259"/>
    </location>
</feature>
<dbReference type="GO" id="GO:0015297">
    <property type="term" value="F:antiporter activity"/>
    <property type="evidence" value="ECO:0007669"/>
    <property type="project" value="InterPro"/>
</dbReference>
<protein>
    <recommendedName>
        <fullName evidence="13">Arsenite transporter</fullName>
    </recommendedName>
</protein>
<proteinExistence type="inferred from homology"/>
<feature type="transmembrane region" description="Helical" evidence="10">
    <location>
        <begin position="313"/>
        <end position="331"/>
    </location>
</feature>
<keyword evidence="5 10" id="KW-0812">Transmembrane</keyword>
<evidence type="ECO:0000256" key="5">
    <source>
        <dbReference type="ARBA" id="ARBA00022692"/>
    </source>
</evidence>